<feature type="region of interest" description="Disordered" evidence="1">
    <location>
        <begin position="116"/>
        <end position="144"/>
    </location>
</feature>
<dbReference type="PANTHER" id="PTHR38590:SF1">
    <property type="entry name" value="BLL0828 PROTEIN"/>
    <property type="match status" value="1"/>
</dbReference>
<evidence type="ECO:0000259" key="2">
    <source>
        <dbReference type="Pfam" id="PF04480"/>
    </source>
</evidence>
<reference evidence="4" key="1">
    <citation type="submission" date="2018-05" db="EMBL/GenBank/DDBJ databases">
        <authorList>
            <person name="Liu B.-T."/>
        </authorList>
    </citation>
    <scope>NUCLEOTIDE SEQUENCE [LARGE SCALE GENOMIC DNA]</scope>
    <source>
        <strain evidence="4">WD6-1</strain>
    </source>
</reference>
<feature type="domain" description="DUF559" evidence="2">
    <location>
        <begin position="9"/>
        <end position="115"/>
    </location>
</feature>
<evidence type="ECO:0000256" key="1">
    <source>
        <dbReference type="SAM" id="MobiDB-lite"/>
    </source>
</evidence>
<gene>
    <name evidence="3" type="ORF">DDZ18_04680</name>
</gene>
<feature type="compositionally biased region" description="Basic and acidic residues" evidence="1">
    <location>
        <begin position="130"/>
        <end position="144"/>
    </location>
</feature>
<dbReference type="PANTHER" id="PTHR38590">
    <property type="entry name" value="BLL0828 PROTEIN"/>
    <property type="match status" value="1"/>
</dbReference>
<dbReference type="AlphaFoldDB" id="A0A2U2BY12"/>
<sequence>MREREARSRPLAKRLRRRMTHAEAILWAHLRGGRLGGWRFRRQHPIGPYVADFACAPARLVIEVDGATHSTPPEQRRDARRSNYIRSRGYDELRVWNTDIYENLEGVLRVISDALPPSGPSDHLPRKRGRNADADIRVETGRLP</sequence>
<dbReference type="SUPFAM" id="SSF52980">
    <property type="entry name" value="Restriction endonuclease-like"/>
    <property type="match status" value="1"/>
</dbReference>
<dbReference type="Proteomes" id="UP000245168">
    <property type="component" value="Unassembled WGS sequence"/>
</dbReference>
<dbReference type="InterPro" id="IPR007569">
    <property type="entry name" value="DUF559"/>
</dbReference>
<protein>
    <recommendedName>
        <fullName evidence="2">DUF559 domain-containing protein</fullName>
    </recommendedName>
</protein>
<dbReference type="Pfam" id="PF04480">
    <property type="entry name" value="DUF559"/>
    <property type="match status" value="1"/>
</dbReference>
<name>A0A2U2BY12_9PROT</name>
<dbReference type="InterPro" id="IPR047216">
    <property type="entry name" value="Endonuclease_DUF559_bact"/>
</dbReference>
<keyword evidence="4" id="KW-1185">Reference proteome</keyword>
<dbReference type="RefSeq" id="WP_109252164.1">
    <property type="nucleotide sequence ID" value="NZ_QEXV01000001.1"/>
</dbReference>
<dbReference type="OrthoDB" id="9798754at2"/>
<proteinExistence type="predicted"/>
<dbReference type="InterPro" id="IPR011335">
    <property type="entry name" value="Restrct_endonuc-II-like"/>
</dbReference>
<dbReference type="Gene3D" id="3.40.960.10">
    <property type="entry name" value="VSR Endonuclease"/>
    <property type="match status" value="1"/>
</dbReference>
<dbReference type="EMBL" id="QEXV01000001">
    <property type="protein sequence ID" value="PWE18890.1"/>
    <property type="molecule type" value="Genomic_DNA"/>
</dbReference>
<evidence type="ECO:0000313" key="4">
    <source>
        <dbReference type="Proteomes" id="UP000245168"/>
    </source>
</evidence>
<organism evidence="3 4">
    <name type="scientific">Marinicauda salina</name>
    <dbReference type="NCBI Taxonomy" id="2135793"/>
    <lineage>
        <taxon>Bacteria</taxon>
        <taxon>Pseudomonadati</taxon>
        <taxon>Pseudomonadota</taxon>
        <taxon>Alphaproteobacteria</taxon>
        <taxon>Maricaulales</taxon>
        <taxon>Maricaulaceae</taxon>
        <taxon>Marinicauda</taxon>
    </lineage>
</organism>
<comment type="caution">
    <text evidence="3">The sequence shown here is derived from an EMBL/GenBank/DDBJ whole genome shotgun (WGS) entry which is preliminary data.</text>
</comment>
<dbReference type="CDD" id="cd01038">
    <property type="entry name" value="Endonuclease_DUF559"/>
    <property type="match status" value="1"/>
</dbReference>
<accession>A0A2U2BY12</accession>
<evidence type="ECO:0000313" key="3">
    <source>
        <dbReference type="EMBL" id="PWE18890.1"/>
    </source>
</evidence>